<protein>
    <recommendedName>
        <fullName evidence="6">Mid2 domain-containing protein</fullName>
    </recommendedName>
</protein>
<sequence>MFFFLLHASLCLYILPVLSLIITVPTQPHPLVNASTSILLTWEEDDPSHFSIAVHRNLSTPGPNITSIIRKVENFTATRNVSLVFPLAGNTSIETQTISPTQANVNVTFAQSAPFQVDEDPTGDVSTSSARDADYTTPTSATVSSTINSSTTASTSATSAPSSNPAHKGAIIAGVVCGAFLFASITTVLLIWRYRKRRNRAPSRAFLNDLDDKRQPRTSRNDRPPHDPPPPYSPRISRVASKLFRWARSDDDSVPAKTP</sequence>
<feature type="transmembrane region" description="Helical" evidence="2">
    <location>
        <begin position="170"/>
        <end position="192"/>
    </location>
</feature>
<evidence type="ECO:0000313" key="4">
    <source>
        <dbReference type="EMBL" id="KAK0492331.1"/>
    </source>
</evidence>
<feature type="signal peptide" evidence="3">
    <location>
        <begin position="1"/>
        <end position="19"/>
    </location>
</feature>
<name>A0AA39PXN8_9AGAR</name>
<keyword evidence="2" id="KW-0812">Transmembrane</keyword>
<proteinExistence type="predicted"/>
<reference evidence="4" key="1">
    <citation type="submission" date="2023-06" db="EMBL/GenBank/DDBJ databases">
        <authorList>
            <consortium name="Lawrence Berkeley National Laboratory"/>
            <person name="Ahrendt S."/>
            <person name="Sahu N."/>
            <person name="Indic B."/>
            <person name="Wong-Bajracharya J."/>
            <person name="Merenyi Z."/>
            <person name="Ke H.-M."/>
            <person name="Monk M."/>
            <person name="Kocsube S."/>
            <person name="Drula E."/>
            <person name="Lipzen A."/>
            <person name="Balint B."/>
            <person name="Henrissat B."/>
            <person name="Andreopoulos B."/>
            <person name="Martin F.M."/>
            <person name="Harder C.B."/>
            <person name="Rigling D."/>
            <person name="Ford K.L."/>
            <person name="Foster G.D."/>
            <person name="Pangilinan J."/>
            <person name="Papanicolaou A."/>
            <person name="Barry K."/>
            <person name="LaButti K."/>
            <person name="Viragh M."/>
            <person name="Koriabine M."/>
            <person name="Yan M."/>
            <person name="Riley R."/>
            <person name="Champramary S."/>
            <person name="Plett K.L."/>
            <person name="Tsai I.J."/>
            <person name="Slot J."/>
            <person name="Sipos G."/>
            <person name="Plett J."/>
            <person name="Nagy L.G."/>
            <person name="Grigoriev I.V."/>
        </authorList>
    </citation>
    <scope>NUCLEOTIDE SEQUENCE</scope>
    <source>
        <strain evidence="4">HWK02</strain>
    </source>
</reference>
<organism evidence="4 5">
    <name type="scientific">Armillaria luteobubalina</name>
    <dbReference type="NCBI Taxonomy" id="153913"/>
    <lineage>
        <taxon>Eukaryota</taxon>
        <taxon>Fungi</taxon>
        <taxon>Dikarya</taxon>
        <taxon>Basidiomycota</taxon>
        <taxon>Agaricomycotina</taxon>
        <taxon>Agaricomycetes</taxon>
        <taxon>Agaricomycetidae</taxon>
        <taxon>Agaricales</taxon>
        <taxon>Marasmiineae</taxon>
        <taxon>Physalacriaceae</taxon>
        <taxon>Armillaria</taxon>
    </lineage>
</organism>
<dbReference type="EMBL" id="JAUEPU010000030">
    <property type="protein sequence ID" value="KAK0492331.1"/>
    <property type="molecule type" value="Genomic_DNA"/>
</dbReference>
<evidence type="ECO:0000256" key="3">
    <source>
        <dbReference type="SAM" id="SignalP"/>
    </source>
</evidence>
<accession>A0AA39PXN8</accession>
<keyword evidence="5" id="KW-1185">Reference proteome</keyword>
<evidence type="ECO:0008006" key="6">
    <source>
        <dbReference type="Google" id="ProtNLM"/>
    </source>
</evidence>
<comment type="caution">
    <text evidence="4">The sequence shown here is derived from an EMBL/GenBank/DDBJ whole genome shotgun (WGS) entry which is preliminary data.</text>
</comment>
<feature type="region of interest" description="Disordered" evidence="1">
    <location>
        <begin position="205"/>
        <end position="236"/>
    </location>
</feature>
<evidence type="ECO:0000256" key="1">
    <source>
        <dbReference type="SAM" id="MobiDB-lite"/>
    </source>
</evidence>
<feature type="compositionally biased region" description="Low complexity" evidence="1">
    <location>
        <begin position="139"/>
        <end position="165"/>
    </location>
</feature>
<keyword evidence="2" id="KW-1133">Transmembrane helix</keyword>
<keyword evidence="3" id="KW-0732">Signal</keyword>
<feature type="compositionally biased region" description="Basic and acidic residues" evidence="1">
    <location>
        <begin position="210"/>
        <end position="226"/>
    </location>
</feature>
<dbReference type="AlphaFoldDB" id="A0AA39PXN8"/>
<evidence type="ECO:0000256" key="2">
    <source>
        <dbReference type="SAM" id="Phobius"/>
    </source>
</evidence>
<dbReference type="Proteomes" id="UP001175228">
    <property type="component" value="Unassembled WGS sequence"/>
</dbReference>
<feature type="region of interest" description="Disordered" evidence="1">
    <location>
        <begin position="116"/>
        <end position="165"/>
    </location>
</feature>
<feature type="chain" id="PRO_5041275359" description="Mid2 domain-containing protein" evidence="3">
    <location>
        <begin position="20"/>
        <end position="259"/>
    </location>
</feature>
<keyword evidence="2" id="KW-0472">Membrane</keyword>
<evidence type="ECO:0000313" key="5">
    <source>
        <dbReference type="Proteomes" id="UP001175228"/>
    </source>
</evidence>
<gene>
    <name evidence="4" type="ORF">EDD18DRAFT_1184079</name>
</gene>